<protein>
    <submittedName>
        <fullName evidence="2">NADPH-dependent ferric siderophore reductase</fullName>
    </submittedName>
</protein>
<dbReference type="PANTHER" id="PTHR30157">
    <property type="entry name" value="FERRIC REDUCTASE, NADPH-DEPENDENT"/>
    <property type="match status" value="1"/>
</dbReference>
<feature type="domain" description="FAD-binding FR-type" evidence="1">
    <location>
        <begin position="19"/>
        <end position="119"/>
    </location>
</feature>
<dbReference type="InterPro" id="IPR017938">
    <property type="entry name" value="Riboflavin_synthase-like_b-brl"/>
</dbReference>
<dbReference type="EMBL" id="JACHLK010000009">
    <property type="protein sequence ID" value="MBB6561753.1"/>
    <property type="molecule type" value="Genomic_DNA"/>
</dbReference>
<evidence type="ECO:0000259" key="1">
    <source>
        <dbReference type="PROSITE" id="PS51384"/>
    </source>
</evidence>
<dbReference type="RefSeq" id="WP_221480302.1">
    <property type="nucleotide sequence ID" value="NZ_JACHLK010000009.1"/>
</dbReference>
<dbReference type="AlphaFoldDB" id="A0A7X0PGX6"/>
<proteinExistence type="predicted"/>
<evidence type="ECO:0000313" key="2">
    <source>
        <dbReference type="EMBL" id="MBB6561753.1"/>
    </source>
</evidence>
<dbReference type="SUPFAM" id="SSF63380">
    <property type="entry name" value="Riboflavin synthase domain-like"/>
    <property type="match status" value="1"/>
</dbReference>
<dbReference type="Gene3D" id="3.40.50.80">
    <property type="entry name" value="Nucleotide-binding domain of ferredoxin-NADP reductase (FNR) module"/>
    <property type="match status" value="1"/>
</dbReference>
<sequence>MHFTEPRRPGLLERTFDRLLLRNTWVAAVEPVAQRFRRITLEGEALQGVAWAPGHKLQVKVAGPFTARTFTPIVFDAERGRTRILGHAHGAGPGSDWLRRVRVGDACQVFGPHRSLALGDLTGPVVLHGDETSFGLAAAVGAAMAGKALPRCVFEVESRTESAQALQALGVVPALLVERSDEAGRLQAIGGLWSQCSGDGTRFVLTGRAQSIQQARQALKARGVPASRIVSKAYWAPGKTGMD</sequence>
<dbReference type="InterPro" id="IPR017927">
    <property type="entry name" value="FAD-bd_FR_type"/>
</dbReference>
<keyword evidence="3" id="KW-1185">Reference proteome</keyword>
<dbReference type="Gene3D" id="2.40.30.10">
    <property type="entry name" value="Translation factors"/>
    <property type="match status" value="1"/>
</dbReference>
<reference evidence="2 3" key="1">
    <citation type="submission" date="2020-08" db="EMBL/GenBank/DDBJ databases">
        <title>Functional genomics of gut bacteria from endangered species of beetles.</title>
        <authorList>
            <person name="Carlos-Shanley C."/>
        </authorList>
    </citation>
    <scope>NUCLEOTIDE SEQUENCE [LARGE SCALE GENOMIC DNA]</scope>
    <source>
        <strain evidence="2 3">S00198</strain>
    </source>
</reference>
<dbReference type="GO" id="GO:0016491">
    <property type="term" value="F:oxidoreductase activity"/>
    <property type="evidence" value="ECO:0007669"/>
    <property type="project" value="InterPro"/>
</dbReference>
<accession>A0A7X0PGX6</accession>
<organism evidence="2 3">
    <name type="scientific">Acidovorax soli</name>
    <dbReference type="NCBI Taxonomy" id="592050"/>
    <lineage>
        <taxon>Bacteria</taxon>
        <taxon>Pseudomonadati</taxon>
        <taxon>Pseudomonadota</taxon>
        <taxon>Betaproteobacteria</taxon>
        <taxon>Burkholderiales</taxon>
        <taxon>Comamonadaceae</taxon>
        <taxon>Acidovorax</taxon>
    </lineage>
</organism>
<dbReference type="InterPro" id="IPR039261">
    <property type="entry name" value="FNR_nucleotide-bd"/>
</dbReference>
<dbReference type="PANTHER" id="PTHR30157:SF0">
    <property type="entry name" value="NADPH-DEPENDENT FERRIC-CHELATE REDUCTASE"/>
    <property type="match status" value="1"/>
</dbReference>
<gene>
    <name evidence="2" type="ORF">HNP48_004447</name>
</gene>
<dbReference type="PROSITE" id="PS51384">
    <property type="entry name" value="FAD_FR"/>
    <property type="match status" value="1"/>
</dbReference>
<name>A0A7X0PGX6_9BURK</name>
<comment type="caution">
    <text evidence="2">The sequence shown here is derived from an EMBL/GenBank/DDBJ whole genome shotgun (WGS) entry which is preliminary data.</text>
</comment>
<dbReference type="InterPro" id="IPR039374">
    <property type="entry name" value="SIP_fam"/>
</dbReference>
<dbReference type="Proteomes" id="UP000575083">
    <property type="component" value="Unassembled WGS sequence"/>
</dbReference>
<evidence type="ECO:0000313" key="3">
    <source>
        <dbReference type="Proteomes" id="UP000575083"/>
    </source>
</evidence>